<dbReference type="PANTHER" id="PTHR43991">
    <property type="entry name" value="WD REPEAT PROTEIN (AFU_ORTHOLOGUE AFUA_8G05640)-RELATED"/>
    <property type="match status" value="1"/>
</dbReference>
<dbReference type="SMART" id="SM00320">
    <property type="entry name" value="WD40"/>
    <property type="match status" value="3"/>
</dbReference>
<feature type="repeat" description="WD" evidence="1">
    <location>
        <begin position="319"/>
        <end position="360"/>
    </location>
</feature>
<accession>A0A9D4U983</accession>
<protein>
    <submittedName>
        <fullName evidence="3">Uncharacterized protein</fullName>
    </submittedName>
</protein>
<dbReference type="PROSITE" id="PS50294">
    <property type="entry name" value="WD_REPEATS_REGION"/>
    <property type="match status" value="1"/>
</dbReference>
<dbReference type="InterPro" id="IPR036322">
    <property type="entry name" value="WD40_repeat_dom_sf"/>
</dbReference>
<proteinExistence type="predicted"/>
<evidence type="ECO:0000313" key="3">
    <source>
        <dbReference type="EMBL" id="KAI5063357.1"/>
    </source>
</evidence>
<dbReference type="PROSITE" id="PS50082">
    <property type="entry name" value="WD_REPEATS_2"/>
    <property type="match status" value="1"/>
</dbReference>
<comment type="caution">
    <text evidence="3">The sequence shown here is derived from an EMBL/GenBank/DDBJ whole genome shotgun (WGS) entry which is preliminary data.</text>
</comment>
<feature type="compositionally biased region" description="Acidic residues" evidence="2">
    <location>
        <begin position="18"/>
        <end position="30"/>
    </location>
</feature>
<evidence type="ECO:0000256" key="2">
    <source>
        <dbReference type="SAM" id="MobiDB-lite"/>
    </source>
</evidence>
<dbReference type="SUPFAM" id="SSF50978">
    <property type="entry name" value="WD40 repeat-like"/>
    <property type="match status" value="1"/>
</dbReference>
<dbReference type="Proteomes" id="UP000886520">
    <property type="component" value="Chromosome 21"/>
</dbReference>
<dbReference type="PANTHER" id="PTHR43991:SF12">
    <property type="entry name" value="WD REPEAT PROTEIN (AFU_ORTHOLOGUE AFUA_8G05640)"/>
    <property type="match status" value="1"/>
</dbReference>
<dbReference type="FunFam" id="2.130.10.10:FF:000637">
    <property type="entry name" value="WD-40 repeat family protein"/>
    <property type="match status" value="1"/>
</dbReference>
<dbReference type="Pfam" id="PF00400">
    <property type="entry name" value="WD40"/>
    <property type="match status" value="1"/>
</dbReference>
<keyword evidence="4" id="KW-1185">Reference proteome</keyword>
<organism evidence="3 4">
    <name type="scientific">Adiantum capillus-veneris</name>
    <name type="common">Maidenhair fern</name>
    <dbReference type="NCBI Taxonomy" id="13818"/>
    <lineage>
        <taxon>Eukaryota</taxon>
        <taxon>Viridiplantae</taxon>
        <taxon>Streptophyta</taxon>
        <taxon>Embryophyta</taxon>
        <taxon>Tracheophyta</taxon>
        <taxon>Polypodiopsida</taxon>
        <taxon>Polypodiidae</taxon>
        <taxon>Polypodiales</taxon>
        <taxon>Pteridineae</taxon>
        <taxon>Pteridaceae</taxon>
        <taxon>Vittarioideae</taxon>
        <taxon>Adiantum</taxon>
    </lineage>
</organism>
<dbReference type="InterPro" id="IPR001680">
    <property type="entry name" value="WD40_rpt"/>
</dbReference>
<name>A0A9D4U983_ADICA</name>
<evidence type="ECO:0000313" key="4">
    <source>
        <dbReference type="Proteomes" id="UP000886520"/>
    </source>
</evidence>
<sequence>MAHRLRAAFDHAMGEEFELVDSEDDADDPQDGAREDEFGSDMDEEFDVLSGRNVDTTAAQARRGKDIQGIPWDRLRFTRKNYRENRLQQYKNYENLNVPRQNLEKECLQVEKGGKFYAFRHNTRTVSSTVVHFQLRNLVWATSKHDVYGMHDSLVWHWSPLSRRKTDVLNAARPFVPVPEARKSSWVKQSLVRNMQISTMCVKNNLLVAGGFQGEMVCKFLDRSGVSFCTKITFDENAITNAVEIYENCSGATRLMTSNNDSIVRVFDVERFEVLQKFHLPWPVNHTSVSPDNRFVVVVGDSADGFLADNQSGKVLAPLIGHLDYCFASAWHPNGHIFATGNQDTTCRLWDARNLSSSFAVLKGRIGAIRSLRFTIDGRFLAMAEPADFVHVFDVYQDFQKSQEIDIFGEIAGISFSPDSEALYIGVADRTYGSLLEYNRCHVNTYLDAMI</sequence>
<gene>
    <name evidence="3" type="ORF">GOP47_0021904</name>
</gene>
<dbReference type="AlphaFoldDB" id="A0A9D4U983"/>
<feature type="region of interest" description="Disordered" evidence="2">
    <location>
        <begin position="18"/>
        <end position="41"/>
    </location>
</feature>
<evidence type="ECO:0000256" key="1">
    <source>
        <dbReference type="PROSITE-ProRule" id="PRU00221"/>
    </source>
</evidence>
<dbReference type="EMBL" id="JABFUD020000021">
    <property type="protein sequence ID" value="KAI5063357.1"/>
    <property type="molecule type" value="Genomic_DNA"/>
</dbReference>
<keyword evidence="1" id="KW-0853">WD repeat</keyword>
<dbReference type="InterPro" id="IPR015943">
    <property type="entry name" value="WD40/YVTN_repeat-like_dom_sf"/>
</dbReference>
<reference evidence="3" key="1">
    <citation type="submission" date="2021-01" db="EMBL/GenBank/DDBJ databases">
        <title>Adiantum capillus-veneris genome.</title>
        <authorList>
            <person name="Fang Y."/>
            <person name="Liao Q."/>
        </authorList>
    </citation>
    <scope>NUCLEOTIDE SEQUENCE</scope>
    <source>
        <strain evidence="3">H3</strain>
        <tissue evidence="3">Leaf</tissue>
    </source>
</reference>
<dbReference type="OrthoDB" id="20669at2759"/>
<dbReference type="Gene3D" id="2.130.10.10">
    <property type="entry name" value="YVTN repeat-like/Quinoprotein amine dehydrogenase"/>
    <property type="match status" value="2"/>
</dbReference>